<dbReference type="PANTHER" id="PTHR36978:SF4">
    <property type="entry name" value="P-LOOP CONTAINING NUCLEOSIDE TRIPHOSPHATE HYDROLASE PROTEIN"/>
    <property type="match status" value="1"/>
</dbReference>
<name>A0A2P5HQB0_DIAHE</name>
<dbReference type="OrthoDB" id="408152at2759"/>
<dbReference type="InParanoid" id="A0A2P5HQB0"/>
<proteinExistence type="predicted"/>
<evidence type="ECO:0000313" key="1">
    <source>
        <dbReference type="EMBL" id="POS72452.1"/>
    </source>
</evidence>
<evidence type="ECO:0008006" key="3">
    <source>
        <dbReference type="Google" id="ProtNLM"/>
    </source>
</evidence>
<gene>
    <name evidence="1" type="ORF">DHEL01_v209156</name>
</gene>
<dbReference type="STRING" id="158607.A0A2P5HQB0"/>
<dbReference type="AlphaFoldDB" id="A0A2P5HQB0"/>
<dbReference type="Gene3D" id="3.40.50.300">
    <property type="entry name" value="P-loop containing nucleotide triphosphate hydrolases"/>
    <property type="match status" value="1"/>
</dbReference>
<accession>A0A2P5HQB0</accession>
<sequence length="238" mass="27876">MALEILDYKPFHGRMMDQFPELYPLWEEGLSAKYLGQGPLFGREEYDKLYEGYNASCNIPGTLVAEELIKAYPEAKVILTTRDFDKWSKSMTQSVDRGLKWNSWDWIAPFDPIYGPWWRYHKFTHALRPLLAPKGERQAYKDHYDLVRRLVPKDRLLEYSVSEGWGPLCKFLEKDVPKESFPNVNNTNEFLEGRAKRWWHAVGCMVQYLLPRAIATAMVPAAIWCYKAKFARAPLFIN</sequence>
<comment type="caution">
    <text evidence="1">The sequence shown here is derived from an EMBL/GenBank/DDBJ whole genome shotgun (WGS) entry which is preliminary data.</text>
</comment>
<protein>
    <recommendedName>
        <fullName evidence="3">NAD dependent epimerase/dehydratase</fullName>
    </recommendedName>
</protein>
<dbReference type="PANTHER" id="PTHR36978">
    <property type="entry name" value="P-LOOP CONTAINING NUCLEOTIDE TRIPHOSPHATE HYDROLASE"/>
    <property type="match status" value="1"/>
</dbReference>
<reference evidence="1" key="1">
    <citation type="submission" date="2017-09" db="EMBL/GenBank/DDBJ databases">
        <title>Polyketide synthases of a Diaporthe helianthi virulent isolate.</title>
        <authorList>
            <person name="Baroncelli R."/>
        </authorList>
    </citation>
    <scope>NUCLEOTIDE SEQUENCE [LARGE SCALE GENOMIC DNA]</scope>
    <source>
        <strain evidence="1">7/96</strain>
    </source>
</reference>
<dbReference type="Proteomes" id="UP000094444">
    <property type="component" value="Unassembled WGS sequence"/>
</dbReference>
<organism evidence="1 2">
    <name type="scientific">Diaporthe helianthi</name>
    <dbReference type="NCBI Taxonomy" id="158607"/>
    <lineage>
        <taxon>Eukaryota</taxon>
        <taxon>Fungi</taxon>
        <taxon>Dikarya</taxon>
        <taxon>Ascomycota</taxon>
        <taxon>Pezizomycotina</taxon>
        <taxon>Sordariomycetes</taxon>
        <taxon>Sordariomycetidae</taxon>
        <taxon>Diaporthales</taxon>
        <taxon>Diaporthaceae</taxon>
        <taxon>Diaporthe</taxon>
    </lineage>
</organism>
<dbReference type="InterPro" id="IPR040632">
    <property type="entry name" value="Sulfotransfer_4"/>
</dbReference>
<keyword evidence="2" id="KW-1185">Reference proteome</keyword>
<dbReference type="Pfam" id="PF17784">
    <property type="entry name" value="Sulfotransfer_4"/>
    <property type="match status" value="1"/>
</dbReference>
<dbReference type="SUPFAM" id="SSF52540">
    <property type="entry name" value="P-loop containing nucleoside triphosphate hydrolases"/>
    <property type="match status" value="1"/>
</dbReference>
<evidence type="ECO:0000313" key="2">
    <source>
        <dbReference type="Proteomes" id="UP000094444"/>
    </source>
</evidence>
<dbReference type="EMBL" id="MAVT02000998">
    <property type="protein sequence ID" value="POS72452.1"/>
    <property type="molecule type" value="Genomic_DNA"/>
</dbReference>
<dbReference type="InterPro" id="IPR027417">
    <property type="entry name" value="P-loop_NTPase"/>
</dbReference>